<comment type="subcellular location">
    <subcellularLocation>
        <location evidence="2">Cell membrane</location>
        <topology evidence="2">Multi-pass membrane protein</topology>
    </subcellularLocation>
</comment>
<evidence type="ECO:0000256" key="8">
    <source>
        <dbReference type="ARBA" id="ARBA00026081"/>
    </source>
</evidence>
<dbReference type="AlphaFoldDB" id="A0A9X7V0B1"/>
<dbReference type="PANTHER" id="PTHR33529:SF2">
    <property type="entry name" value="LIPOPOLYSACCHARIDE EXPORT SYSTEM PERMEASE PROTEIN LPTG"/>
    <property type="match status" value="1"/>
</dbReference>
<evidence type="ECO:0000256" key="4">
    <source>
        <dbReference type="ARBA" id="ARBA00022475"/>
    </source>
</evidence>
<dbReference type="GO" id="GO:0055085">
    <property type="term" value="P:transmembrane transport"/>
    <property type="evidence" value="ECO:0007669"/>
    <property type="project" value="InterPro"/>
</dbReference>
<comment type="function">
    <text evidence="1">Part of the ABC transporter complex LptBFG involved in the translocation of lipopolysaccharide (LPS) from the inner membrane to the outer membrane.</text>
</comment>
<dbReference type="RefSeq" id="WP_228344507.1">
    <property type="nucleotide sequence ID" value="NZ_CP046056.1"/>
</dbReference>
<evidence type="ECO:0000256" key="3">
    <source>
        <dbReference type="ARBA" id="ARBA00007725"/>
    </source>
</evidence>
<dbReference type="InterPro" id="IPR030923">
    <property type="entry name" value="LptG"/>
</dbReference>
<keyword evidence="4" id="KW-1003">Cell membrane</keyword>
<dbReference type="GO" id="GO:0015920">
    <property type="term" value="P:lipopolysaccharide transport"/>
    <property type="evidence" value="ECO:0007669"/>
    <property type="project" value="TreeGrafter"/>
</dbReference>
<feature type="transmembrane region" description="Helical" evidence="9">
    <location>
        <begin position="63"/>
        <end position="82"/>
    </location>
</feature>
<dbReference type="NCBIfam" id="TIGR04408">
    <property type="entry name" value="LptG_lptG"/>
    <property type="match status" value="1"/>
</dbReference>
<evidence type="ECO:0000256" key="6">
    <source>
        <dbReference type="ARBA" id="ARBA00022989"/>
    </source>
</evidence>
<evidence type="ECO:0000313" key="10">
    <source>
        <dbReference type="EMBL" id="QQD24461.1"/>
    </source>
</evidence>
<evidence type="ECO:0000256" key="2">
    <source>
        <dbReference type="ARBA" id="ARBA00004651"/>
    </source>
</evidence>
<evidence type="ECO:0000256" key="7">
    <source>
        <dbReference type="ARBA" id="ARBA00023136"/>
    </source>
</evidence>
<keyword evidence="6 9" id="KW-1133">Transmembrane helix</keyword>
<sequence length="354" mass="39397">MRLLDAYIARNVVLATLAVVMVIVGLDAIFALVDEMDELRGGYQFPQALQYMLMRLPRRAYEYMQMACLIGCLAGLGSMAASNELTVMRAAGVSVWRIMLAVFKPTALLMALSMLNAEYAVPYLERSAESMKLIAQGRSEVDYNRGKGYWHREGQQFARFGAVDPNGVLFNVSLYNFGAERELRSVQYAAKAQYIDGAWQLQNVRELQITPEQTLTSSYKTQAWPTSLTPRSLNMVVYEPRDMSISDLYSYSAYLKNEGLNADRYLASFWAKVNQPLGTFALVLLGISFIFGPLRAVTPGFRIFSGIMVGLVYKYAEELLAPISILLGFAPLMATLVPMFVCAVIGGLLLRRAG</sequence>
<dbReference type="EMBL" id="CP046056">
    <property type="protein sequence ID" value="QQD24461.1"/>
    <property type="molecule type" value="Genomic_DNA"/>
</dbReference>
<dbReference type="Proteomes" id="UP000596074">
    <property type="component" value="Chromosome"/>
</dbReference>
<evidence type="ECO:0000313" key="11">
    <source>
        <dbReference type="Proteomes" id="UP000596074"/>
    </source>
</evidence>
<dbReference type="GO" id="GO:0043190">
    <property type="term" value="C:ATP-binding cassette (ABC) transporter complex"/>
    <property type="evidence" value="ECO:0007669"/>
    <property type="project" value="InterPro"/>
</dbReference>
<keyword evidence="11" id="KW-1185">Reference proteome</keyword>
<feature type="transmembrane region" description="Helical" evidence="9">
    <location>
        <begin position="273"/>
        <end position="292"/>
    </location>
</feature>
<comment type="subunit">
    <text evidence="8">Component of the lipopolysaccharide transport and assembly complex. The LptBFG transporter is composed of two ATP-binding proteins (LptB) and two transmembrane proteins (LptF and LptG).</text>
</comment>
<organism evidence="10 11">
    <name type="scientific">Venatoribacter cucullus</name>
    <dbReference type="NCBI Taxonomy" id="2661630"/>
    <lineage>
        <taxon>Bacteria</taxon>
        <taxon>Pseudomonadati</taxon>
        <taxon>Pseudomonadota</taxon>
        <taxon>Gammaproteobacteria</taxon>
        <taxon>Oceanospirillales</taxon>
        <taxon>Oceanospirillaceae</taxon>
        <taxon>Venatoribacter</taxon>
    </lineage>
</organism>
<proteinExistence type="inferred from homology"/>
<reference evidence="10 11" key="1">
    <citation type="submission" date="2019-11" db="EMBL/GenBank/DDBJ databases">
        <title>Venatorbacter sp. nov. a predator of Campylobacter and other Gram-negative bacteria.</title>
        <authorList>
            <person name="Saeedi A."/>
            <person name="Cummings N.J."/>
            <person name="Connerton I.F."/>
            <person name="Connerton P.L."/>
        </authorList>
    </citation>
    <scope>NUCLEOTIDE SEQUENCE [LARGE SCALE GENOMIC DNA]</scope>
    <source>
        <strain evidence="10">XL5</strain>
    </source>
</reference>
<evidence type="ECO:0000256" key="5">
    <source>
        <dbReference type="ARBA" id="ARBA00022692"/>
    </source>
</evidence>
<name>A0A9X7V0B1_9GAMM</name>
<accession>A0A9X7V0B1</accession>
<evidence type="ECO:0000256" key="1">
    <source>
        <dbReference type="ARBA" id="ARBA00002265"/>
    </source>
</evidence>
<dbReference type="InterPro" id="IPR005495">
    <property type="entry name" value="LptG/LptF_permease"/>
</dbReference>
<dbReference type="PANTHER" id="PTHR33529">
    <property type="entry name" value="SLR0882 PROTEIN-RELATED"/>
    <property type="match status" value="1"/>
</dbReference>
<dbReference type="Pfam" id="PF03739">
    <property type="entry name" value="LptF_LptG"/>
    <property type="match status" value="1"/>
</dbReference>
<dbReference type="KEGG" id="vcw:GJQ55_08225"/>
<keyword evidence="7 9" id="KW-0472">Membrane</keyword>
<protein>
    <submittedName>
        <fullName evidence="10">LPS export ABC transporter permease LptG</fullName>
    </submittedName>
</protein>
<evidence type="ECO:0000256" key="9">
    <source>
        <dbReference type="SAM" id="Phobius"/>
    </source>
</evidence>
<feature type="transmembrane region" description="Helical" evidence="9">
    <location>
        <begin position="12"/>
        <end position="33"/>
    </location>
</feature>
<feature type="transmembrane region" description="Helical" evidence="9">
    <location>
        <begin position="322"/>
        <end position="350"/>
    </location>
</feature>
<comment type="similarity">
    <text evidence="3">Belongs to the LptF/LptG family.</text>
</comment>
<keyword evidence="5 9" id="KW-0812">Transmembrane</keyword>
<gene>
    <name evidence="10" type="primary">lptG</name>
    <name evidence="10" type="ORF">GJQ55_08225</name>
</gene>